<feature type="region of interest" description="Disordered" evidence="5">
    <location>
        <begin position="47"/>
        <end position="72"/>
    </location>
</feature>
<sequence>MDADLEAIGRHCQMEYCHDKTFLPYVCDSCKLTFCGSHRSETNHKCKREGEAARRRTGVDTKTSPTSKKPSIFDSNSWPQCAELKCTKLLDQRETKVNCEGCKRVYCLKHRFGETHDCENQRKRLIQASTIESQKEKGLNALENFRLWANKKAKPANAASPTLKSKTATKPEPDPYSTPAINSLKMVAKGDLTPLEKRVYIHVKTGAGITKPSSGKFFYSEDLKVGLVLDAVAARLGVQNMNNRVSDEEKKLHLYSLRHKGYLNYSEKVGDTEVVSGRDVDPVVMKNGDTIILKLGLGYVI</sequence>
<evidence type="ECO:0000256" key="5">
    <source>
        <dbReference type="SAM" id="MobiDB-lite"/>
    </source>
</evidence>
<accession>A0A9P4NTS9</accession>
<keyword evidence="1" id="KW-0479">Metal-binding</keyword>
<dbReference type="EMBL" id="MU007031">
    <property type="protein sequence ID" value="KAF2431520.1"/>
    <property type="molecule type" value="Genomic_DNA"/>
</dbReference>
<feature type="compositionally biased region" description="Basic and acidic residues" evidence="5">
    <location>
        <begin position="47"/>
        <end position="59"/>
    </location>
</feature>
<feature type="domain" description="AN1-type" evidence="6">
    <location>
        <begin position="6"/>
        <end position="54"/>
    </location>
</feature>
<dbReference type="AlphaFoldDB" id="A0A9P4NTS9"/>
<dbReference type="SMART" id="SM00154">
    <property type="entry name" value="ZnF_AN1"/>
    <property type="match status" value="2"/>
</dbReference>
<dbReference type="GO" id="GO:0005737">
    <property type="term" value="C:cytoplasm"/>
    <property type="evidence" value="ECO:0007669"/>
    <property type="project" value="TreeGrafter"/>
</dbReference>
<evidence type="ECO:0000256" key="2">
    <source>
        <dbReference type="ARBA" id="ARBA00022771"/>
    </source>
</evidence>
<evidence type="ECO:0000313" key="8">
    <source>
        <dbReference type="Proteomes" id="UP000800235"/>
    </source>
</evidence>
<evidence type="ECO:0000256" key="3">
    <source>
        <dbReference type="ARBA" id="ARBA00022833"/>
    </source>
</evidence>
<dbReference type="GO" id="GO:0008270">
    <property type="term" value="F:zinc ion binding"/>
    <property type="evidence" value="ECO:0007669"/>
    <property type="project" value="UniProtKB-KW"/>
</dbReference>
<gene>
    <name evidence="7" type="ORF">EJ08DRAFT_587008</name>
</gene>
<protein>
    <recommendedName>
        <fullName evidence="6">AN1-type domain-containing protein</fullName>
    </recommendedName>
</protein>
<evidence type="ECO:0000256" key="4">
    <source>
        <dbReference type="PROSITE-ProRule" id="PRU00449"/>
    </source>
</evidence>
<dbReference type="InterPro" id="IPR000058">
    <property type="entry name" value="Znf_AN1"/>
</dbReference>
<dbReference type="Pfam" id="PF25327">
    <property type="entry name" value="UBL_ZFAND1"/>
    <property type="match status" value="1"/>
</dbReference>
<dbReference type="PANTHER" id="PTHR14677:SF40">
    <property type="entry name" value="CDC48-ASSOCIATED UBIQUITIN-LIKE_ZINC FINGER PROTEIN 1"/>
    <property type="match status" value="1"/>
</dbReference>
<evidence type="ECO:0000256" key="1">
    <source>
        <dbReference type="ARBA" id="ARBA00022723"/>
    </source>
</evidence>
<dbReference type="PANTHER" id="PTHR14677">
    <property type="entry name" value="ARSENITE INDUCUBLE RNA ASSOCIATED PROTEIN AIP-1-RELATED"/>
    <property type="match status" value="1"/>
</dbReference>
<reference evidence="7" key="1">
    <citation type="journal article" date="2020" name="Stud. Mycol.">
        <title>101 Dothideomycetes genomes: a test case for predicting lifestyles and emergence of pathogens.</title>
        <authorList>
            <person name="Haridas S."/>
            <person name="Albert R."/>
            <person name="Binder M."/>
            <person name="Bloem J."/>
            <person name="Labutti K."/>
            <person name="Salamov A."/>
            <person name="Andreopoulos B."/>
            <person name="Baker S."/>
            <person name="Barry K."/>
            <person name="Bills G."/>
            <person name="Bluhm B."/>
            <person name="Cannon C."/>
            <person name="Castanera R."/>
            <person name="Culley D."/>
            <person name="Daum C."/>
            <person name="Ezra D."/>
            <person name="Gonzalez J."/>
            <person name="Henrissat B."/>
            <person name="Kuo A."/>
            <person name="Liang C."/>
            <person name="Lipzen A."/>
            <person name="Lutzoni F."/>
            <person name="Magnuson J."/>
            <person name="Mondo S."/>
            <person name="Nolan M."/>
            <person name="Ohm R."/>
            <person name="Pangilinan J."/>
            <person name="Park H.-J."/>
            <person name="Ramirez L."/>
            <person name="Alfaro M."/>
            <person name="Sun H."/>
            <person name="Tritt A."/>
            <person name="Yoshinaga Y."/>
            <person name="Zwiers L.-H."/>
            <person name="Turgeon B."/>
            <person name="Goodwin S."/>
            <person name="Spatafora J."/>
            <person name="Crous P."/>
            <person name="Grigoriev I."/>
        </authorList>
    </citation>
    <scope>NUCLEOTIDE SEQUENCE</scope>
    <source>
        <strain evidence="7">CBS 130266</strain>
    </source>
</reference>
<proteinExistence type="predicted"/>
<comment type="caution">
    <text evidence="7">The sequence shown here is derived from an EMBL/GenBank/DDBJ whole genome shotgun (WGS) entry which is preliminary data.</text>
</comment>
<dbReference type="Proteomes" id="UP000800235">
    <property type="component" value="Unassembled WGS sequence"/>
</dbReference>
<dbReference type="Pfam" id="PF01428">
    <property type="entry name" value="zf-AN1"/>
    <property type="match status" value="2"/>
</dbReference>
<feature type="compositionally biased region" description="Polar residues" evidence="5">
    <location>
        <begin position="60"/>
        <end position="72"/>
    </location>
</feature>
<evidence type="ECO:0000259" key="6">
    <source>
        <dbReference type="PROSITE" id="PS51039"/>
    </source>
</evidence>
<dbReference type="OrthoDB" id="431929at2759"/>
<keyword evidence="3" id="KW-0862">Zinc</keyword>
<dbReference type="SUPFAM" id="SSF118310">
    <property type="entry name" value="AN1-like Zinc finger"/>
    <property type="match status" value="2"/>
</dbReference>
<keyword evidence="8" id="KW-1185">Reference proteome</keyword>
<dbReference type="PROSITE" id="PS51039">
    <property type="entry name" value="ZF_AN1"/>
    <property type="match status" value="1"/>
</dbReference>
<keyword evidence="2 4" id="KW-0863">Zinc-finger</keyword>
<feature type="region of interest" description="Disordered" evidence="5">
    <location>
        <begin position="156"/>
        <end position="177"/>
    </location>
</feature>
<dbReference type="Gene3D" id="4.10.1110.10">
    <property type="entry name" value="AN1-like Zinc finger"/>
    <property type="match status" value="2"/>
</dbReference>
<evidence type="ECO:0000313" key="7">
    <source>
        <dbReference type="EMBL" id="KAF2431520.1"/>
    </source>
</evidence>
<dbReference type="InterPro" id="IPR035896">
    <property type="entry name" value="AN1-like_Znf"/>
</dbReference>
<dbReference type="InterPro" id="IPR057358">
    <property type="entry name" value="UBL_ZFAND1-like"/>
</dbReference>
<name>A0A9P4NTS9_9PEZI</name>
<organism evidence="7 8">
    <name type="scientific">Tothia fuscella</name>
    <dbReference type="NCBI Taxonomy" id="1048955"/>
    <lineage>
        <taxon>Eukaryota</taxon>
        <taxon>Fungi</taxon>
        <taxon>Dikarya</taxon>
        <taxon>Ascomycota</taxon>
        <taxon>Pezizomycotina</taxon>
        <taxon>Dothideomycetes</taxon>
        <taxon>Pleosporomycetidae</taxon>
        <taxon>Venturiales</taxon>
        <taxon>Cylindrosympodiaceae</taxon>
        <taxon>Tothia</taxon>
    </lineage>
</organism>